<comment type="subcellular location">
    <subcellularLocation>
        <location evidence="8">Cell inner membrane</location>
        <topology evidence="8">Single-pass type II membrane protein</topology>
    </subcellularLocation>
    <subcellularLocation>
        <location evidence="1">Cell membrane</location>
        <topology evidence="1">Single-pass type II membrane protein</topology>
    </subcellularLocation>
    <text evidence="8">Localizes to the division septum where it forms a ring structure.</text>
</comment>
<keyword evidence="2 8" id="KW-1003">Cell membrane</keyword>
<keyword evidence="5 8" id="KW-1133">Transmembrane helix</keyword>
<comment type="caution">
    <text evidence="10">The sequence shown here is derived from an EMBL/GenBank/DDBJ whole genome shotgun (WGS) entry which is preliminary data.</text>
</comment>
<dbReference type="RefSeq" id="WP_019018186.1">
    <property type="nucleotide sequence ID" value="NZ_BMXD01000002.1"/>
</dbReference>
<dbReference type="NCBIfam" id="TIGR02209">
    <property type="entry name" value="ftsL_broad"/>
    <property type="match status" value="1"/>
</dbReference>
<evidence type="ECO:0000256" key="4">
    <source>
        <dbReference type="ARBA" id="ARBA00022692"/>
    </source>
</evidence>
<evidence type="ECO:0000256" key="2">
    <source>
        <dbReference type="ARBA" id="ARBA00022475"/>
    </source>
</evidence>
<evidence type="ECO:0000256" key="9">
    <source>
        <dbReference type="NCBIfam" id="TIGR02209"/>
    </source>
</evidence>
<protein>
    <recommendedName>
        <fullName evidence="8 9">Cell division protein FtsL</fullName>
    </recommendedName>
</protein>
<keyword evidence="4 8" id="KW-0812">Transmembrane</keyword>
<dbReference type="EMBL" id="JBHRUH010000015">
    <property type="protein sequence ID" value="MFC3292572.1"/>
    <property type="molecule type" value="Genomic_DNA"/>
</dbReference>
<accession>A0ABV7M116</accession>
<comment type="similarity">
    <text evidence="8">Belongs to the FtsL family.</text>
</comment>
<gene>
    <name evidence="8 10" type="primary">ftsL</name>
    <name evidence="10" type="ORF">ACFOEI_10880</name>
</gene>
<comment type="subunit">
    <text evidence="8">Part of a complex composed of FtsB, FtsL and FtsQ.</text>
</comment>
<sequence length="104" mass="11852">MANAGKPSASRHIKLFGWRQLLVMILVGLVLASALAVITSAHMTRVQYARLQQLERHKDKLQTEWGQLLLEESTWSAPSRIERLASERLDMHVPELSEIKVIRP</sequence>
<dbReference type="PANTHER" id="PTHR37479">
    <property type="entry name" value="CELL DIVISION PROTEIN FTSL"/>
    <property type="match status" value="1"/>
</dbReference>
<evidence type="ECO:0000256" key="8">
    <source>
        <dbReference type="HAMAP-Rule" id="MF_00910"/>
    </source>
</evidence>
<dbReference type="PANTHER" id="PTHR37479:SF1">
    <property type="entry name" value="CELL DIVISION PROTEIN FTSL"/>
    <property type="match status" value="1"/>
</dbReference>
<evidence type="ECO:0000256" key="5">
    <source>
        <dbReference type="ARBA" id="ARBA00022989"/>
    </source>
</evidence>
<keyword evidence="7 8" id="KW-0131">Cell cycle</keyword>
<organism evidence="10 11">
    <name type="scientific">Modicisalibacter luteus</name>
    <dbReference type="NCBI Taxonomy" id="453962"/>
    <lineage>
        <taxon>Bacteria</taxon>
        <taxon>Pseudomonadati</taxon>
        <taxon>Pseudomonadota</taxon>
        <taxon>Gammaproteobacteria</taxon>
        <taxon>Oceanospirillales</taxon>
        <taxon>Halomonadaceae</taxon>
        <taxon>Modicisalibacter</taxon>
    </lineage>
</organism>
<dbReference type="GO" id="GO:0051301">
    <property type="term" value="P:cell division"/>
    <property type="evidence" value="ECO:0007669"/>
    <property type="project" value="UniProtKB-KW"/>
</dbReference>
<proteinExistence type="inferred from homology"/>
<keyword evidence="3 8" id="KW-0132">Cell division</keyword>
<comment type="function">
    <text evidence="8">Essential cell division protein. May link together the upstream cell division proteins, which are predominantly cytoplasmic, with the downstream cell division proteins, which are predominantly periplasmic.</text>
</comment>
<evidence type="ECO:0000256" key="1">
    <source>
        <dbReference type="ARBA" id="ARBA00004401"/>
    </source>
</evidence>
<evidence type="ECO:0000256" key="7">
    <source>
        <dbReference type="ARBA" id="ARBA00023306"/>
    </source>
</evidence>
<name>A0ABV7M116_9GAMM</name>
<keyword evidence="6 8" id="KW-0472">Membrane</keyword>
<evidence type="ECO:0000313" key="11">
    <source>
        <dbReference type="Proteomes" id="UP001595640"/>
    </source>
</evidence>
<dbReference type="Pfam" id="PF04999">
    <property type="entry name" value="FtsL"/>
    <property type="match status" value="1"/>
</dbReference>
<dbReference type="Proteomes" id="UP001595640">
    <property type="component" value="Unassembled WGS sequence"/>
</dbReference>
<evidence type="ECO:0000313" key="10">
    <source>
        <dbReference type="EMBL" id="MFC3292572.1"/>
    </source>
</evidence>
<evidence type="ECO:0000256" key="6">
    <source>
        <dbReference type="ARBA" id="ARBA00023136"/>
    </source>
</evidence>
<keyword evidence="11" id="KW-1185">Reference proteome</keyword>
<keyword evidence="8" id="KW-0997">Cell inner membrane</keyword>
<evidence type="ECO:0000256" key="3">
    <source>
        <dbReference type="ARBA" id="ARBA00022618"/>
    </source>
</evidence>
<reference evidence="11" key="1">
    <citation type="journal article" date="2019" name="Int. J. Syst. Evol. Microbiol.">
        <title>The Global Catalogue of Microorganisms (GCM) 10K type strain sequencing project: providing services to taxonomists for standard genome sequencing and annotation.</title>
        <authorList>
            <consortium name="The Broad Institute Genomics Platform"/>
            <consortium name="The Broad Institute Genome Sequencing Center for Infectious Disease"/>
            <person name="Wu L."/>
            <person name="Ma J."/>
        </authorList>
    </citation>
    <scope>NUCLEOTIDE SEQUENCE [LARGE SCALE GENOMIC DNA]</scope>
    <source>
        <strain evidence="11">KCTC 12847</strain>
    </source>
</reference>
<dbReference type="HAMAP" id="MF_00910">
    <property type="entry name" value="FtsL"/>
    <property type="match status" value="1"/>
</dbReference>
<dbReference type="InterPro" id="IPR011922">
    <property type="entry name" value="Cell_div_FtsL"/>
</dbReference>